<feature type="domain" description="TadE-like" evidence="2">
    <location>
        <begin position="61"/>
        <end position="103"/>
    </location>
</feature>
<evidence type="ECO:0000256" key="1">
    <source>
        <dbReference type="SAM" id="Phobius"/>
    </source>
</evidence>
<dbReference type="EMBL" id="VWXX01000016">
    <property type="protein sequence ID" value="KAA6184705.1"/>
    <property type="molecule type" value="Genomic_DNA"/>
</dbReference>
<keyword evidence="1" id="KW-0472">Membrane</keyword>
<keyword evidence="1" id="KW-0812">Transmembrane</keyword>
<accession>A0A5M8FQE1</accession>
<dbReference type="OrthoDB" id="5461306at2"/>
<evidence type="ECO:0000313" key="3">
    <source>
        <dbReference type="EMBL" id="KAA6184705.1"/>
    </source>
</evidence>
<feature type="transmembrane region" description="Helical" evidence="1">
    <location>
        <begin position="63"/>
        <end position="89"/>
    </location>
</feature>
<keyword evidence="1" id="KW-1133">Transmembrane helix</keyword>
<dbReference type="Pfam" id="PF07811">
    <property type="entry name" value="TadE"/>
    <property type="match status" value="1"/>
</dbReference>
<name>A0A5M8FQE1_9GAMM</name>
<evidence type="ECO:0000313" key="4">
    <source>
        <dbReference type="Proteomes" id="UP000322981"/>
    </source>
</evidence>
<dbReference type="Proteomes" id="UP000322981">
    <property type="component" value="Unassembled WGS sequence"/>
</dbReference>
<sequence length="223" mass="24535">MASAGRVDERERRPPNPVLPMVDCAVLVHPTRSTSADGQNDDQGLLDRLMGQVMNKRVDGGSAIVEFAIVMPLILFILFATIEFGLIIFDWQLITNGSREGARYGTLYQSTRPTAQAIADRVERATAQLVSFGADTTPTVAVARRAFDSDTDTWEASWTDVTGTNAGCVNFRDQLRVTVSFDYEFLVLGALWRALHLFGRESDDGFVSPERQGIGARAVMLCE</sequence>
<gene>
    <name evidence="3" type="ORF">F2Q65_11430</name>
</gene>
<reference evidence="3 4" key="1">
    <citation type="submission" date="2019-09" db="EMBL/GenBank/DDBJ databases">
        <title>Whole-genome sequence of the purple sulfur bacterium Thiohalocapsa marina DSM 19078.</title>
        <authorList>
            <person name="Kyndt J.A."/>
            <person name="Meyer T.E."/>
        </authorList>
    </citation>
    <scope>NUCLEOTIDE SEQUENCE [LARGE SCALE GENOMIC DNA]</scope>
    <source>
        <strain evidence="3 4">DSM 19078</strain>
    </source>
</reference>
<proteinExistence type="predicted"/>
<dbReference type="InterPro" id="IPR012495">
    <property type="entry name" value="TadE-like_dom"/>
</dbReference>
<organism evidence="3 4">
    <name type="scientific">Thiohalocapsa marina</name>
    <dbReference type="NCBI Taxonomy" id="424902"/>
    <lineage>
        <taxon>Bacteria</taxon>
        <taxon>Pseudomonadati</taxon>
        <taxon>Pseudomonadota</taxon>
        <taxon>Gammaproteobacteria</taxon>
        <taxon>Chromatiales</taxon>
        <taxon>Chromatiaceae</taxon>
        <taxon>Thiohalocapsa</taxon>
    </lineage>
</organism>
<protein>
    <submittedName>
        <fullName evidence="3">Pilus assembly protein</fullName>
    </submittedName>
</protein>
<dbReference type="AlphaFoldDB" id="A0A5M8FQE1"/>
<comment type="caution">
    <text evidence="3">The sequence shown here is derived from an EMBL/GenBank/DDBJ whole genome shotgun (WGS) entry which is preliminary data.</text>
</comment>
<keyword evidence="4" id="KW-1185">Reference proteome</keyword>
<evidence type="ECO:0000259" key="2">
    <source>
        <dbReference type="Pfam" id="PF07811"/>
    </source>
</evidence>